<dbReference type="InterPro" id="IPR019775">
    <property type="entry name" value="WD40_repeat_CS"/>
</dbReference>
<dbReference type="PROSITE" id="PS00678">
    <property type="entry name" value="WD_REPEATS_1"/>
    <property type="match status" value="1"/>
</dbReference>
<evidence type="ECO:0000256" key="1">
    <source>
        <dbReference type="ARBA" id="ARBA00022574"/>
    </source>
</evidence>
<dbReference type="SUPFAM" id="SSF50998">
    <property type="entry name" value="Quinoprotein alcohol dehydrogenase-like"/>
    <property type="match status" value="1"/>
</dbReference>
<feature type="repeat" description="WD" evidence="3">
    <location>
        <begin position="1"/>
        <end position="24"/>
    </location>
</feature>
<name>A0A7C2K0W0_9PLAN</name>
<evidence type="ECO:0000256" key="2">
    <source>
        <dbReference type="ARBA" id="ARBA00022737"/>
    </source>
</evidence>
<feature type="repeat" description="WD" evidence="3">
    <location>
        <begin position="329"/>
        <end position="370"/>
    </location>
</feature>
<dbReference type="PROSITE" id="PS50294">
    <property type="entry name" value="WD_REPEATS_REGION"/>
    <property type="match status" value="4"/>
</dbReference>
<dbReference type="PRINTS" id="PR00320">
    <property type="entry name" value="GPROTEINBRPT"/>
</dbReference>
<feature type="repeat" description="WD" evidence="3">
    <location>
        <begin position="538"/>
        <end position="570"/>
    </location>
</feature>
<keyword evidence="1 3" id="KW-0853">WD repeat</keyword>
<dbReference type="InterPro" id="IPR020472">
    <property type="entry name" value="WD40_PAC1"/>
</dbReference>
<dbReference type="PANTHER" id="PTHR19848:SF7">
    <property type="entry name" value="F-BOX AND WD-40 DOMAIN PROTEIN 7"/>
    <property type="match status" value="1"/>
</dbReference>
<comment type="caution">
    <text evidence="4">The sequence shown here is derived from an EMBL/GenBank/DDBJ whole genome shotgun (WGS) entry which is preliminary data.</text>
</comment>
<dbReference type="CDD" id="cd00200">
    <property type="entry name" value="WD40"/>
    <property type="match status" value="1"/>
</dbReference>
<sequence>MLASAGRDRRAKVWDSATGREIATLASDLLITHLTFSSDGRVAGVDTAGKLRVWDAHNGLLQREITTSPIAGLAASHAHFVRENDLVITHNKDGSITAWDLSTGTKRRSIPIPAAAVSIAISPDGKWLAAGMLTSGQQSEIRAWSMDASTDASAKMTIAGRLAALAFDQTGKRMAIGVYDPSNATTGVVRVVEVSRMGEAGDPIVCQIPIRARQVGFSPDDRFVFALGMDGLLTKCDASSGAIVRQFQSRSSPDQALEVTPDAALLISGNDAGVLELWNTSTHSPLVEIPLNEWGYSVAFSRDGRRVVSGSSKIVTVWDAVTGAQVIEIPAHTGTVHTVAFHPDEDKVLSGSWDGSLRMWEVASGKELFRVGGGTREYDSVSISPKGDLFATGTGFTAEIRLHDAHTGGQVAALTGATERVGVTAFSADGAWLVSGGESGEVAVWDVSRHTKHWSARLGQGRIRSVAANANSQWVAALSQSGSIALWDAETGRQQFSIEDPGAYCLRFTPDNRRLVTGGADAALKFWTVDTGQKVCTIDGHKGRIYSMAFSLDGRRLATTSDAGAVFVWDAGQPLPSLVNPTPTQP</sequence>
<dbReference type="PROSITE" id="PS50082">
    <property type="entry name" value="WD_REPEATS_2"/>
    <property type="match status" value="5"/>
</dbReference>
<dbReference type="EMBL" id="DSOK01000254">
    <property type="protein sequence ID" value="HEN15567.1"/>
    <property type="molecule type" value="Genomic_DNA"/>
</dbReference>
<keyword evidence="2" id="KW-0677">Repeat</keyword>
<feature type="repeat" description="WD" evidence="3">
    <location>
        <begin position="496"/>
        <end position="537"/>
    </location>
</feature>
<dbReference type="SMART" id="SM00320">
    <property type="entry name" value="WD40"/>
    <property type="match status" value="10"/>
</dbReference>
<dbReference type="Gene3D" id="2.130.10.10">
    <property type="entry name" value="YVTN repeat-like/Quinoprotein amine dehydrogenase"/>
    <property type="match status" value="5"/>
</dbReference>
<reference evidence="4" key="1">
    <citation type="journal article" date="2020" name="mSystems">
        <title>Genome- and Community-Level Interaction Insights into Carbon Utilization and Element Cycling Functions of Hydrothermarchaeota in Hydrothermal Sediment.</title>
        <authorList>
            <person name="Zhou Z."/>
            <person name="Liu Y."/>
            <person name="Xu W."/>
            <person name="Pan J."/>
            <person name="Luo Z.H."/>
            <person name="Li M."/>
        </authorList>
    </citation>
    <scope>NUCLEOTIDE SEQUENCE [LARGE SCALE GENOMIC DNA]</scope>
    <source>
        <strain evidence="4">SpSt-339</strain>
    </source>
</reference>
<dbReference type="InterPro" id="IPR011047">
    <property type="entry name" value="Quinoprotein_ADH-like_sf"/>
</dbReference>
<accession>A0A7C2K0W0</accession>
<proteinExistence type="predicted"/>
<feature type="repeat" description="WD" evidence="3">
    <location>
        <begin position="414"/>
        <end position="448"/>
    </location>
</feature>
<dbReference type="InterPro" id="IPR001680">
    <property type="entry name" value="WD40_rpt"/>
</dbReference>
<evidence type="ECO:0000313" key="4">
    <source>
        <dbReference type="EMBL" id="HEN15567.1"/>
    </source>
</evidence>
<gene>
    <name evidence="4" type="ORF">ENQ76_08880</name>
</gene>
<dbReference type="InterPro" id="IPR015943">
    <property type="entry name" value="WD40/YVTN_repeat-like_dom_sf"/>
</dbReference>
<dbReference type="Pfam" id="PF00400">
    <property type="entry name" value="WD40"/>
    <property type="match status" value="6"/>
</dbReference>
<dbReference type="AlphaFoldDB" id="A0A7C2K0W0"/>
<protein>
    <submittedName>
        <fullName evidence="4">Uncharacterized protein</fullName>
    </submittedName>
</protein>
<evidence type="ECO:0000256" key="3">
    <source>
        <dbReference type="PROSITE-ProRule" id="PRU00221"/>
    </source>
</evidence>
<dbReference type="PANTHER" id="PTHR19848">
    <property type="entry name" value="WD40 REPEAT PROTEIN"/>
    <property type="match status" value="1"/>
</dbReference>
<organism evidence="4">
    <name type="scientific">Schlesneria paludicola</name>
    <dbReference type="NCBI Taxonomy" id="360056"/>
    <lineage>
        <taxon>Bacteria</taxon>
        <taxon>Pseudomonadati</taxon>
        <taxon>Planctomycetota</taxon>
        <taxon>Planctomycetia</taxon>
        <taxon>Planctomycetales</taxon>
        <taxon>Planctomycetaceae</taxon>
        <taxon>Schlesneria</taxon>
    </lineage>
</organism>